<evidence type="ECO:0000256" key="1">
    <source>
        <dbReference type="SAM" id="Phobius"/>
    </source>
</evidence>
<keyword evidence="1" id="KW-0812">Transmembrane</keyword>
<dbReference type="AlphaFoldDB" id="A0A5J4ING4"/>
<evidence type="ECO:0000259" key="2">
    <source>
        <dbReference type="Pfam" id="PF13648"/>
    </source>
</evidence>
<feature type="transmembrane region" description="Helical" evidence="1">
    <location>
        <begin position="9"/>
        <end position="30"/>
    </location>
</feature>
<accession>A0A5J4ING4</accession>
<name>A0A5J4ING4_9FLAO</name>
<evidence type="ECO:0000313" key="4">
    <source>
        <dbReference type="Proteomes" id="UP000326509"/>
    </source>
</evidence>
<dbReference type="Pfam" id="PF13648">
    <property type="entry name" value="Lipocalin_4"/>
    <property type="match status" value="1"/>
</dbReference>
<dbReference type="InterPro" id="IPR024311">
    <property type="entry name" value="Lipocalin-like"/>
</dbReference>
<proteinExistence type="predicted"/>
<reference evidence="3 4" key="1">
    <citation type="submission" date="2019-08" db="EMBL/GenBank/DDBJ databases">
        <title>Draft genome sequence of Ulvibacter marinus type strain NBRC 109484.</title>
        <authorList>
            <person name="Kawano K."/>
            <person name="Ushijima N."/>
            <person name="Kihara M."/>
            <person name="Itoh H."/>
        </authorList>
    </citation>
    <scope>NUCLEOTIDE SEQUENCE [LARGE SCALE GENOMIC DNA]</scope>
    <source>
        <strain evidence="3 4">NBRC 109484</strain>
    </source>
</reference>
<comment type="caution">
    <text evidence="3">The sequence shown here is derived from an EMBL/GenBank/DDBJ whole genome shotgun (WGS) entry which is preliminary data.</text>
</comment>
<evidence type="ECO:0000313" key="3">
    <source>
        <dbReference type="EMBL" id="GER58995.1"/>
    </source>
</evidence>
<dbReference type="Proteomes" id="UP000326509">
    <property type="component" value="Unassembled WGS sequence"/>
</dbReference>
<dbReference type="EMBL" id="BKCG01000002">
    <property type="protein sequence ID" value="GER58995.1"/>
    <property type="molecule type" value="Genomic_DNA"/>
</dbReference>
<keyword evidence="4" id="KW-1185">Reference proteome</keyword>
<sequence length="185" mass="21214">MIKISDKKILLKLIAFELLINVFIILLTIYKIKIATILILPKLKNTLFNLILVSLLILATSCSQNKEEMLKNIPGYWEIESVKNEDGALKEFKISTTIDFIELNGNKGLRTKVNPQLDGTFKNNGTTENFSIDKSGEKLVLNYDNTLDQWSEEVIEVTKTSLIVTNAAGKEYRYKRFEKFDFNLE</sequence>
<gene>
    <name evidence="3" type="ORF">ULMA_11030</name>
</gene>
<organism evidence="3 4">
    <name type="scientific">Patiriisocius marinus</name>
    <dbReference type="NCBI Taxonomy" id="1397112"/>
    <lineage>
        <taxon>Bacteria</taxon>
        <taxon>Pseudomonadati</taxon>
        <taxon>Bacteroidota</taxon>
        <taxon>Flavobacteriia</taxon>
        <taxon>Flavobacteriales</taxon>
        <taxon>Flavobacteriaceae</taxon>
        <taxon>Patiriisocius</taxon>
    </lineage>
</organism>
<keyword evidence="1" id="KW-0472">Membrane</keyword>
<feature type="domain" description="Lipocalin-like" evidence="2">
    <location>
        <begin position="75"/>
        <end position="163"/>
    </location>
</feature>
<keyword evidence="1" id="KW-1133">Transmembrane helix</keyword>
<protein>
    <recommendedName>
        <fullName evidence="2">Lipocalin-like domain-containing protein</fullName>
    </recommendedName>
</protein>